<feature type="transmembrane region" description="Helical" evidence="8">
    <location>
        <begin position="390"/>
        <end position="410"/>
    </location>
</feature>
<comment type="subcellular location">
    <subcellularLocation>
        <location evidence="1">Cell membrane</location>
        <topology evidence="1">Multi-pass membrane protein</topology>
    </subcellularLocation>
</comment>
<dbReference type="InterPro" id="IPR050297">
    <property type="entry name" value="LipidA_mod_glycosyltrf_83"/>
</dbReference>
<geneLocation type="plasmid" evidence="10">
    <name>Plasmid3 DNA</name>
</geneLocation>
<evidence type="ECO:0000256" key="2">
    <source>
        <dbReference type="ARBA" id="ARBA00022475"/>
    </source>
</evidence>
<dbReference type="GO" id="GO:0009103">
    <property type="term" value="P:lipopolysaccharide biosynthetic process"/>
    <property type="evidence" value="ECO:0007669"/>
    <property type="project" value="UniProtKB-ARBA"/>
</dbReference>
<feature type="transmembrane region" description="Helical" evidence="8">
    <location>
        <begin position="297"/>
        <end position="317"/>
    </location>
</feature>
<gene>
    <name evidence="9" type="ORF">NHU_04537</name>
</gene>
<keyword evidence="3" id="KW-0328">Glycosyltransferase</keyword>
<dbReference type="Proteomes" id="UP000064912">
    <property type="component" value="Plasmid Plasmid3"/>
</dbReference>
<protein>
    <recommendedName>
        <fullName evidence="11">Glycosyltransferase RgtA/B/C/D-like domain-containing protein</fullName>
    </recommendedName>
</protein>
<evidence type="ECO:0000256" key="3">
    <source>
        <dbReference type="ARBA" id="ARBA00022676"/>
    </source>
</evidence>
<reference evidence="9 10" key="1">
    <citation type="submission" date="2015-02" db="EMBL/GenBank/DDBJ databases">
        <title>Genome sequene of Rhodovulum sulfidophilum DSM 2351.</title>
        <authorList>
            <person name="Nagao N."/>
        </authorList>
    </citation>
    <scope>NUCLEOTIDE SEQUENCE [LARGE SCALE GENOMIC DNA]</scope>
    <source>
        <strain evidence="9 10">DSM 2351</strain>
        <plasmid evidence="10">Plasmid Plasmid3 DNA</plasmid>
    </source>
</reference>
<name>A0A0D6BA45_RHOSU</name>
<dbReference type="KEGG" id="rsu:NHU_04537"/>
<evidence type="ECO:0000313" key="10">
    <source>
        <dbReference type="Proteomes" id="UP000064912"/>
    </source>
</evidence>
<feature type="transmembrane region" description="Helical" evidence="8">
    <location>
        <begin position="202"/>
        <end position="219"/>
    </location>
</feature>
<feature type="transmembrane region" description="Helical" evidence="8">
    <location>
        <begin position="359"/>
        <end position="378"/>
    </location>
</feature>
<evidence type="ECO:0000256" key="8">
    <source>
        <dbReference type="SAM" id="Phobius"/>
    </source>
</evidence>
<feature type="transmembrane region" description="Helical" evidence="8">
    <location>
        <begin position="129"/>
        <end position="149"/>
    </location>
</feature>
<dbReference type="GO" id="GO:0016763">
    <property type="term" value="F:pentosyltransferase activity"/>
    <property type="evidence" value="ECO:0007669"/>
    <property type="project" value="TreeGrafter"/>
</dbReference>
<keyword evidence="9" id="KW-0614">Plasmid</keyword>
<evidence type="ECO:0000256" key="7">
    <source>
        <dbReference type="ARBA" id="ARBA00023136"/>
    </source>
</evidence>
<evidence type="ECO:0000256" key="6">
    <source>
        <dbReference type="ARBA" id="ARBA00022989"/>
    </source>
</evidence>
<evidence type="ECO:0008006" key="11">
    <source>
        <dbReference type="Google" id="ProtNLM"/>
    </source>
</evidence>
<feature type="transmembrane region" description="Helical" evidence="8">
    <location>
        <begin position="329"/>
        <end position="347"/>
    </location>
</feature>
<keyword evidence="2" id="KW-1003">Cell membrane</keyword>
<dbReference type="GO" id="GO:0005886">
    <property type="term" value="C:plasma membrane"/>
    <property type="evidence" value="ECO:0007669"/>
    <property type="project" value="UniProtKB-SubCell"/>
</dbReference>
<dbReference type="PATRIC" id="fig|35806.4.peg.4654"/>
<keyword evidence="4" id="KW-0808">Transferase</keyword>
<dbReference type="PANTHER" id="PTHR33908:SF11">
    <property type="entry name" value="MEMBRANE PROTEIN"/>
    <property type="match status" value="1"/>
</dbReference>
<keyword evidence="5 8" id="KW-0812">Transmembrane</keyword>
<evidence type="ECO:0000313" key="9">
    <source>
        <dbReference type="EMBL" id="BAQ71650.1"/>
    </source>
</evidence>
<feature type="transmembrane region" description="Helical" evidence="8">
    <location>
        <begin position="226"/>
        <end position="246"/>
    </location>
</feature>
<proteinExistence type="predicted"/>
<evidence type="ECO:0000256" key="4">
    <source>
        <dbReference type="ARBA" id="ARBA00022679"/>
    </source>
</evidence>
<dbReference type="AlphaFoldDB" id="A0A0D6BA45"/>
<evidence type="ECO:0000256" key="5">
    <source>
        <dbReference type="ARBA" id="ARBA00022692"/>
    </source>
</evidence>
<feature type="transmembrane region" description="Helical" evidence="8">
    <location>
        <begin position="179"/>
        <end position="196"/>
    </location>
</feature>
<evidence type="ECO:0000256" key="1">
    <source>
        <dbReference type="ARBA" id="ARBA00004651"/>
    </source>
</evidence>
<feature type="transmembrane region" description="Helical" evidence="8">
    <location>
        <begin position="155"/>
        <end position="172"/>
    </location>
</feature>
<keyword evidence="6 8" id="KW-1133">Transmembrane helix</keyword>
<organism evidence="9 10">
    <name type="scientific">Rhodovulum sulfidophilum</name>
    <name type="common">Rhodobacter sulfidophilus</name>
    <dbReference type="NCBI Taxonomy" id="35806"/>
    <lineage>
        <taxon>Bacteria</taxon>
        <taxon>Pseudomonadati</taxon>
        <taxon>Pseudomonadota</taxon>
        <taxon>Alphaproteobacteria</taxon>
        <taxon>Rhodobacterales</taxon>
        <taxon>Paracoccaceae</taxon>
        <taxon>Rhodovulum</taxon>
    </lineage>
</organism>
<sequence>MSRIAFYRLAGLVGLLFAAGTLYRLFPIVTGRPALSEFFMTEDGYLMLTVARNMAMGLGMSVSDGTIPTNGVQPLATFLFTLPYLQTGGDKVTSLIGIHLIMAAWSVAGALLVRTLAARILDPGRQAPALPWIAALLWYLSPLLVLHMMNGLETGLYSAAVLAVLLMFLRLLRRESPLGWGWHLGFGLMGGIAFLARIDAVFLLVAVYLVWAIDGLFLRHDPIRTVAARIVPSGLISILVAAPWLLNNQIRFGSIMPISGTAQSMAAEFGQNLGVLPVKIFEYVMPMLPVPNPLEKTLPVILLASAVSLVVLAWFLIGVFTRASRPVRLMVLAYLLFGAMVSGYYGLWFGAPHFMSRYLAPLAPLCIIASLWVLADLLRWLFPARGLRPAIWTGAAAIGLCVLLLGRLLMPGVQDQGHMQVVDWVERNVPDSAWVAAVQTGTLGYWHDRTINLDGKVNPEALEARRRAGNVLAYVVNSRIDYIADWYGVGGWATRTDGGFAQTFELIEHRKSPSLAVMRRRVLHDPG</sequence>
<keyword evidence="7 8" id="KW-0472">Membrane</keyword>
<dbReference type="PANTHER" id="PTHR33908">
    <property type="entry name" value="MANNOSYLTRANSFERASE YKCB-RELATED"/>
    <property type="match status" value="1"/>
</dbReference>
<dbReference type="EMBL" id="AP014803">
    <property type="protein sequence ID" value="BAQ71650.1"/>
    <property type="molecule type" value="Genomic_DNA"/>
</dbReference>
<accession>A0A0D6BA45</accession>
<feature type="transmembrane region" description="Helical" evidence="8">
    <location>
        <begin position="96"/>
        <end position="117"/>
    </location>
</feature>